<dbReference type="EMBL" id="QNUK01000116">
    <property type="protein sequence ID" value="KAF5901245.1"/>
    <property type="molecule type" value="Genomic_DNA"/>
</dbReference>
<dbReference type="Proteomes" id="UP000727407">
    <property type="component" value="Unassembled WGS sequence"/>
</dbReference>
<comment type="caution">
    <text evidence="2">The sequence shown here is derived from an EMBL/GenBank/DDBJ whole genome shotgun (WGS) entry which is preliminary data.</text>
</comment>
<evidence type="ECO:0000313" key="2">
    <source>
        <dbReference type="EMBL" id="KAF5901245.1"/>
    </source>
</evidence>
<accession>A0A8J4XE85</accession>
<feature type="region of interest" description="Disordered" evidence="1">
    <location>
        <begin position="1"/>
        <end position="110"/>
    </location>
</feature>
<dbReference type="OrthoDB" id="5950721at2759"/>
<name>A0A8J4XE85_CLAMG</name>
<feature type="compositionally biased region" description="Low complexity" evidence="1">
    <location>
        <begin position="18"/>
        <end position="28"/>
    </location>
</feature>
<feature type="compositionally biased region" description="Polar residues" evidence="1">
    <location>
        <begin position="56"/>
        <end position="65"/>
    </location>
</feature>
<sequence>MHARRLVKRSLIGGRVYAPGSGAAATGEAGEREHRDTPSLCNGGQRDVPALGQNGGTQKSENTNGVEELRAPEHRRGGRTLDMEKDNTRSMSLLEQKRKVVSSSIDVPHA</sequence>
<feature type="non-terminal residue" evidence="2">
    <location>
        <position position="1"/>
    </location>
</feature>
<feature type="compositionally biased region" description="Polar residues" evidence="1">
    <location>
        <begin position="101"/>
        <end position="110"/>
    </location>
</feature>
<gene>
    <name evidence="2" type="primary">znf704</name>
    <name evidence="2" type="ORF">DAT39_009026</name>
</gene>
<feature type="compositionally biased region" description="Basic and acidic residues" evidence="1">
    <location>
        <begin position="67"/>
        <end position="88"/>
    </location>
</feature>
<reference evidence="2" key="1">
    <citation type="submission" date="2020-07" db="EMBL/GenBank/DDBJ databases">
        <title>Clarias magur genome sequencing, assembly and annotation.</title>
        <authorList>
            <person name="Kushwaha B."/>
            <person name="Kumar R."/>
            <person name="Das P."/>
            <person name="Joshi C.G."/>
            <person name="Kumar D."/>
            <person name="Nagpure N.S."/>
            <person name="Pandey M."/>
            <person name="Agarwal S."/>
            <person name="Srivastava S."/>
            <person name="Singh M."/>
            <person name="Sahoo L."/>
            <person name="Jayasankar P."/>
            <person name="Meher P.K."/>
            <person name="Koringa P.G."/>
            <person name="Iquebal M.A."/>
            <person name="Das S.P."/>
            <person name="Bit A."/>
            <person name="Patnaik S."/>
            <person name="Patel N."/>
            <person name="Shah T.M."/>
            <person name="Hinsu A."/>
            <person name="Jena J.K."/>
        </authorList>
    </citation>
    <scope>NUCLEOTIDE SEQUENCE</scope>
    <source>
        <strain evidence="2">CIFAMagur01</strain>
        <tissue evidence="2">Testis</tissue>
    </source>
</reference>
<keyword evidence="3" id="KW-1185">Reference proteome</keyword>
<evidence type="ECO:0000256" key="1">
    <source>
        <dbReference type="SAM" id="MobiDB-lite"/>
    </source>
</evidence>
<organism evidence="2 3">
    <name type="scientific">Clarias magur</name>
    <name type="common">Asian catfish</name>
    <name type="synonym">Macropteronotus magur</name>
    <dbReference type="NCBI Taxonomy" id="1594786"/>
    <lineage>
        <taxon>Eukaryota</taxon>
        <taxon>Metazoa</taxon>
        <taxon>Chordata</taxon>
        <taxon>Craniata</taxon>
        <taxon>Vertebrata</taxon>
        <taxon>Euteleostomi</taxon>
        <taxon>Actinopterygii</taxon>
        <taxon>Neopterygii</taxon>
        <taxon>Teleostei</taxon>
        <taxon>Ostariophysi</taxon>
        <taxon>Siluriformes</taxon>
        <taxon>Clariidae</taxon>
        <taxon>Clarias</taxon>
    </lineage>
</organism>
<proteinExistence type="predicted"/>
<evidence type="ECO:0000313" key="3">
    <source>
        <dbReference type="Proteomes" id="UP000727407"/>
    </source>
</evidence>
<protein>
    <submittedName>
        <fullName evidence="2">Zinc finger protein</fullName>
    </submittedName>
</protein>
<dbReference type="AlphaFoldDB" id="A0A8J4XE85"/>